<reference evidence="1" key="1">
    <citation type="submission" date="2016-07" db="EMBL/GenBank/DDBJ databases">
        <authorList>
            <person name="Bretaudeau A."/>
        </authorList>
    </citation>
    <scope>NUCLEOTIDE SEQUENCE</scope>
    <source>
        <strain evidence="1">Rice</strain>
        <tissue evidence="1">Whole body</tissue>
    </source>
</reference>
<evidence type="ECO:0000313" key="1">
    <source>
        <dbReference type="EMBL" id="SOQ55830.1"/>
    </source>
</evidence>
<sequence length="90" mass="10563">MVSDCRLQVFSADNLSELQTVEFCANPTREGNDLRARFLHELPNVRADVLHRRPHHHLPSGDIATKRRHIKYLKKPQINITYSFFLNIRV</sequence>
<proteinExistence type="predicted"/>
<gene>
    <name evidence="1" type="ORF">SFRICE_005316</name>
</gene>
<organism evidence="1">
    <name type="scientific">Spodoptera frugiperda</name>
    <name type="common">Fall armyworm</name>
    <dbReference type="NCBI Taxonomy" id="7108"/>
    <lineage>
        <taxon>Eukaryota</taxon>
        <taxon>Metazoa</taxon>
        <taxon>Ecdysozoa</taxon>
        <taxon>Arthropoda</taxon>
        <taxon>Hexapoda</taxon>
        <taxon>Insecta</taxon>
        <taxon>Pterygota</taxon>
        <taxon>Neoptera</taxon>
        <taxon>Endopterygota</taxon>
        <taxon>Lepidoptera</taxon>
        <taxon>Glossata</taxon>
        <taxon>Ditrysia</taxon>
        <taxon>Noctuoidea</taxon>
        <taxon>Noctuidae</taxon>
        <taxon>Amphipyrinae</taxon>
        <taxon>Spodoptera</taxon>
    </lineage>
</organism>
<accession>A0A2H1WRY3</accession>
<protein>
    <submittedName>
        <fullName evidence="1">SFRICE_005316</fullName>
    </submittedName>
</protein>
<dbReference type="EMBL" id="ODYU01010606">
    <property type="protein sequence ID" value="SOQ55830.1"/>
    <property type="molecule type" value="Genomic_DNA"/>
</dbReference>
<dbReference type="AlphaFoldDB" id="A0A2H1WRY3"/>
<name>A0A2H1WRY3_SPOFR</name>